<sequence>MKSAQKSAMNNKMKNKEIALVAATSSNKTGKKKKKSKNGSILPLSTGVSKNKGKAKVVADKGTCFHCGKMENVTEPQRSDRMTLPPARYLNLREIVQESFVCGAMLKSIIILLAIVAHYDFEIWQMDDNIVFLNGNVEEYIFMDQTKGFESKDKSKACKLKRSIYGLKQTSRS</sequence>
<dbReference type="EMBL" id="PGOL01004632">
    <property type="protein sequence ID" value="PKI36934.1"/>
    <property type="molecule type" value="Genomic_DNA"/>
</dbReference>
<keyword evidence="4" id="KW-1185">Reference proteome</keyword>
<dbReference type="Pfam" id="PF07727">
    <property type="entry name" value="RVT_2"/>
    <property type="match status" value="1"/>
</dbReference>
<dbReference type="AlphaFoldDB" id="A0A2I0HYY7"/>
<evidence type="ECO:0000256" key="1">
    <source>
        <dbReference type="SAM" id="MobiDB-lite"/>
    </source>
</evidence>
<feature type="region of interest" description="Disordered" evidence="1">
    <location>
        <begin position="1"/>
        <end position="43"/>
    </location>
</feature>
<dbReference type="InterPro" id="IPR013103">
    <property type="entry name" value="RVT_2"/>
</dbReference>
<feature type="compositionally biased region" description="Polar residues" evidence="1">
    <location>
        <begin position="1"/>
        <end position="12"/>
    </location>
</feature>
<evidence type="ECO:0000313" key="4">
    <source>
        <dbReference type="Proteomes" id="UP000233551"/>
    </source>
</evidence>
<organism evidence="3 4">
    <name type="scientific">Punica granatum</name>
    <name type="common">Pomegranate</name>
    <dbReference type="NCBI Taxonomy" id="22663"/>
    <lineage>
        <taxon>Eukaryota</taxon>
        <taxon>Viridiplantae</taxon>
        <taxon>Streptophyta</taxon>
        <taxon>Embryophyta</taxon>
        <taxon>Tracheophyta</taxon>
        <taxon>Spermatophyta</taxon>
        <taxon>Magnoliopsida</taxon>
        <taxon>eudicotyledons</taxon>
        <taxon>Gunneridae</taxon>
        <taxon>Pentapetalae</taxon>
        <taxon>rosids</taxon>
        <taxon>malvids</taxon>
        <taxon>Myrtales</taxon>
        <taxon>Lythraceae</taxon>
        <taxon>Punica</taxon>
    </lineage>
</organism>
<gene>
    <name evidence="3" type="ORF">CRG98_042635</name>
</gene>
<comment type="caution">
    <text evidence="3">The sequence shown here is derived from an EMBL/GenBank/DDBJ whole genome shotgun (WGS) entry which is preliminary data.</text>
</comment>
<proteinExistence type="predicted"/>
<evidence type="ECO:0000259" key="2">
    <source>
        <dbReference type="Pfam" id="PF07727"/>
    </source>
</evidence>
<feature type="domain" description="Reverse transcriptase Ty1/copia-type" evidence="2">
    <location>
        <begin position="99"/>
        <end position="172"/>
    </location>
</feature>
<name>A0A2I0HYY7_PUNGR</name>
<reference evidence="3 4" key="1">
    <citation type="submission" date="2017-11" db="EMBL/GenBank/DDBJ databases">
        <title>De-novo sequencing of pomegranate (Punica granatum L.) genome.</title>
        <authorList>
            <person name="Akparov Z."/>
            <person name="Amiraslanov A."/>
            <person name="Hajiyeva S."/>
            <person name="Abbasov M."/>
            <person name="Kaur K."/>
            <person name="Hamwieh A."/>
            <person name="Solovyev V."/>
            <person name="Salamov A."/>
            <person name="Braich B."/>
            <person name="Kosarev P."/>
            <person name="Mahmoud A."/>
            <person name="Hajiyev E."/>
            <person name="Babayeva S."/>
            <person name="Izzatullayeva V."/>
            <person name="Mammadov A."/>
            <person name="Mammadov A."/>
            <person name="Sharifova S."/>
            <person name="Ojaghi J."/>
            <person name="Eynullazada K."/>
            <person name="Bayramov B."/>
            <person name="Abdulazimova A."/>
            <person name="Shahmuradov I."/>
        </authorList>
    </citation>
    <scope>NUCLEOTIDE SEQUENCE [LARGE SCALE GENOMIC DNA]</scope>
    <source>
        <strain evidence="4">cv. AG2017</strain>
        <tissue evidence="3">Leaf</tissue>
    </source>
</reference>
<dbReference type="Proteomes" id="UP000233551">
    <property type="component" value="Unassembled WGS sequence"/>
</dbReference>
<protein>
    <recommendedName>
        <fullName evidence="2">Reverse transcriptase Ty1/copia-type domain-containing protein</fullName>
    </recommendedName>
</protein>
<dbReference type="STRING" id="22663.A0A2I0HYY7"/>
<accession>A0A2I0HYY7</accession>
<evidence type="ECO:0000313" key="3">
    <source>
        <dbReference type="EMBL" id="PKI36934.1"/>
    </source>
</evidence>